<keyword evidence="5" id="KW-1185">Reference proteome</keyword>
<dbReference type="Proteomes" id="UP000183868">
    <property type="component" value="Chromosome"/>
</dbReference>
<accession>H1XX35</accession>
<dbReference type="InterPro" id="IPR020904">
    <property type="entry name" value="Sc_DH/Rdtase_CS"/>
</dbReference>
<dbReference type="PANTHER" id="PTHR44196">
    <property type="entry name" value="DEHYDROGENASE/REDUCTASE SDR FAMILY MEMBER 7B"/>
    <property type="match status" value="1"/>
</dbReference>
<dbReference type="PROSITE" id="PS00061">
    <property type="entry name" value="ADH_SHORT"/>
    <property type="match status" value="1"/>
</dbReference>
<dbReference type="KEGG" id="caby:Cabys_3984"/>
<evidence type="ECO:0000313" key="5">
    <source>
        <dbReference type="Proteomes" id="UP000004671"/>
    </source>
</evidence>
<dbReference type="GO" id="GO:0016020">
    <property type="term" value="C:membrane"/>
    <property type="evidence" value="ECO:0007669"/>
    <property type="project" value="TreeGrafter"/>
</dbReference>
<protein>
    <submittedName>
        <fullName evidence="3">NADP-dependent 3-hydroxy acid dehydrogenase YdfG</fullName>
    </submittedName>
    <submittedName>
        <fullName evidence="4">Short-chain dehydrogenase/reductase SDR</fullName>
    </submittedName>
</protein>
<organism evidence="4 5">
    <name type="scientific">Caldithrix abyssi DSM 13497</name>
    <dbReference type="NCBI Taxonomy" id="880073"/>
    <lineage>
        <taxon>Bacteria</taxon>
        <taxon>Pseudomonadati</taxon>
        <taxon>Calditrichota</taxon>
        <taxon>Calditrichia</taxon>
        <taxon>Calditrichales</taxon>
        <taxon>Calditrichaceae</taxon>
        <taxon>Caldithrix</taxon>
    </lineage>
</organism>
<dbReference type="HOGENOM" id="CLU_010194_2_10_0"/>
<dbReference type="Pfam" id="PF00106">
    <property type="entry name" value="adh_short"/>
    <property type="match status" value="1"/>
</dbReference>
<reference evidence="4 5" key="1">
    <citation type="submission" date="2011-09" db="EMBL/GenBank/DDBJ databases">
        <title>The permanent draft genome of Caldithrix abyssi DSM 13497.</title>
        <authorList>
            <consortium name="US DOE Joint Genome Institute (JGI-PGF)"/>
            <person name="Lucas S."/>
            <person name="Han J."/>
            <person name="Lapidus A."/>
            <person name="Bruce D."/>
            <person name="Goodwin L."/>
            <person name="Pitluck S."/>
            <person name="Peters L."/>
            <person name="Kyrpides N."/>
            <person name="Mavromatis K."/>
            <person name="Ivanova N."/>
            <person name="Mikhailova N."/>
            <person name="Chertkov O."/>
            <person name="Detter J.C."/>
            <person name="Tapia R."/>
            <person name="Han C."/>
            <person name="Land M."/>
            <person name="Hauser L."/>
            <person name="Markowitz V."/>
            <person name="Cheng J.-F."/>
            <person name="Hugenholtz P."/>
            <person name="Woyke T."/>
            <person name="Wu D."/>
            <person name="Spring S."/>
            <person name="Brambilla E."/>
            <person name="Klenk H.-P."/>
            <person name="Eisen J.A."/>
        </authorList>
    </citation>
    <scope>NUCLEOTIDE SEQUENCE [LARGE SCALE GENOMIC DNA]</scope>
    <source>
        <strain evidence="4 5">DSM 13497</strain>
    </source>
</reference>
<dbReference type="Proteomes" id="UP000004671">
    <property type="component" value="Chromosome"/>
</dbReference>
<dbReference type="EMBL" id="CP018099">
    <property type="protein sequence ID" value="APF20729.1"/>
    <property type="molecule type" value="Genomic_DNA"/>
</dbReference>
<dbReference type="AlphaFoldDB" id="H1XX35"/>
<reference evidence="3 6" key="2">
    <citation type="submission" date="2016-11" db="EMBL/GenBank/DDBJ databases">
        <title>Genomic analysis of Caldithrix abyssi and proposal of a novel bacterial phylum Caldithrichaeota.</title>
        <authorList>
            <person name="Kublanov I."/>
            <person name="Sigalova O."/>
            <person name="Gavrilov S."/>
            <person name="Lebedinsky A."/>
            <person name="Ivanova N."/>
            <person name="Daum C."/>
            <person name="Reddy T."/>
            <person name="Klenk H.P."/>
            <person name="Goker M."/>
            <person name="Reva O."/>
            <person name="Miroshnichenko M."/>
            <person name="Kyprides N."/>
            <person name="Woyke T."/>
            <person name="Gelfand M."/>
        </authorList>
    </citation>
    <scope>NUCLEOTIDE SEQUENCE [LARGE SCALE GENOMIC DNA]</scope>
    <source>
        <strain evidence="3 6">LF13</strain>
    </source>
</reference>
<proteinExistence type="inferred from homology"/>
<dbReference type="PaxDb" id="880073-Calab_1144"/>
<evidence type="ECO:0000313" key="3">
    <source>
        <dbReference type="EMBL" id="APF20729.1"/>
    </source>
</evidence>
<name>H1XX35_CALAY</name>
<dbReference type="PRINTS" id="PR00081">
    <property type="entry name" value="GDHRDH"/>
</dbReference>
<keyword evidence="2" id="KW-0560">Oxidoreductase</keyword>
<evidence type="ECO:0000256" key="1">
    <source>
        <dbReference type="ARBA" id="ARBA00006484"/>
    </source>
</evidence>
<dbReference type="GO" id="GO:0016491">
    <property type="term" value="F:oxidoreductase activity"/>
    <property type="evidence" value="ECO:0007669"/>
    <property type="project" value="UniProtKB-KW"/>
</dbReference>
<gene>
    <name evidence="3" type="ORF">Cabys_3984</name>
    <name evidence="4" type="ORF">Calab_1144</name>
</gene>
<dbReference type="InterPro" id="IPR036291">
    <property type="entry name" value="NAD(P)-bd_dom_sf"/>
</dbReference>
<dbReference type="SUPFAM" id="SSF51735">
    <property type="entry name" value="NAD(P)-binding Rossmann-fold domains"/>
    <property type="match status" value="1"/>
</dbReference>
<evidence type="ECO:0000313" key="4">
    <source>
        <dbReference type="EMBL" id="EHO40772.1"/>
    </source>
</evidence>
<evidence type="ECO:0000313" key="6">
    <source>
        <dbReference type="Proteomes" id="UP000183868"/>
    </source>
</evidence>
<evidence type="ECO:0000256" key="2">
    <source>
        <dbReference type="ARBA" id="ARBA00023002"/>
    </source>
</evidence>
<dbReference type="InterPro" id="IPR002347">
    <property type="entry name" value="SDR_fam"/>
</dbReference>
<dbReference type="eggNOG" id="COG4221">
    <property type="taxonomic scope" value="Bacteria"/>
</dbReference>
<sequence length="237" mass="26338">MKPPIDPWILITGATKGIGLATTRRLAAAGWNLILIARSESRLSELSHQIHVTGGKVQWFKADLTCAHDLNQLGDWIKSKQMKLKAAVLNAGIAKTGRALEMPLNDWRQLMETNLLAPVALLQVLKEFFTDYAQIIFINSVAGKTVFPEWGAYAASKFALRALAETLRLELAPQKIRVSSVFPASVNTPLHDRLGLNWDRQNMLQPEDVARGVEWALNAPQHVNLNEISLENLNGLF</sequence>
<dbReference type="RefSeq" id="WP_006927805.1">
    <property type="nucleotide sequence ID" value="NZ_CM001402.1"/>
</dbReference>
<dbReference type="Gene3D" id="3.40.50.720">
    <property type="entry name" value="NAD(P)-binding Rossmann-like Domain"/>
    <property type="match status" value="1"/>
</dbReference>
<comment type="similarity">
    <text evidence="1">Belongs to the short-chain dehydrogenases/reductases (SDR) family.</text>
</comment>
<dbReference type="InParanoid" id="H1XX35"/>
<dbReference type="CDD" id="cd05233">
    <property type="entry name" value="SDR_c"/>
    <property type="match status" value="1"/>
</dbReference>
<dbReference type="PANTHER" id="PTHR44196:SF1">
    <property type="entry name" value="DEHYDROGENASE_REDUCTASE SDR FAMILY MEMBER 7B"/>
    <property type="match status" value="1"/>
</dbReference>
<dbReference type="STRING" id="880073.Cabys_3984"/>
<dbReference type="EMBL" id="CM001402">
    <property type="protein sequence ID" value="EHO40772.1"/>
    <property type="molecule type" value="Genomic_DNA"/>
</dbReference>
<dbReference type="OrthoDB" id="9775296at2"/>